<dbReference type="KEGG" id="aasc:A4S02_08020"/>
<sequence length="287" mass="30754">MNEPVWYGGRMKFSFVPTRRHLPCVVAGTALLVSAPVMAATARGHAAAASGPVNGQKWSVEACMAMVRDDPFGARDYALDWERHGNGGQEAKHCHALALLEAGDEESAAQELDELAHQPIEHAERAPSSFRAGLEEDAADAWLSAGQPEKALSSVDYGLAFEDDTRLHLLRARALLAQDQADVVVKELSALVAKKPDIGADAYVLLASAERRVGQLDTAATHVAHALEIEPENPAALLERGIVRERKGDATGAQADWQRVLDLAPDSHEADLARQDLAVMAADPDTP</sequence>
<evidence type="ECO:0000313" key="3">
    <source>
        <dbReference type="EMBL" id="AOW46728.1"/>
    </source>
</evidence>
<dbReference type="EMBL" id="CP015164">
    <property type="protein sequence ID" value="AOW46728.1"/>
    <property type="molecule type" value="Genomic_DNA"/>
</dbReference>
<evidence type="ECO:0000256" key="2">
    <source>
        <dbReference type="SAM" id="SignalP"/>
    </source>
</evidence>
<gene>
    <name evidence="3" type="ORF">A4S02_08020</name>
</gene>
<keyword evidence="4" id="KW-1185">Reference proteome</keyword>
<evidence type="ECO:0000256" key="1">
    <source>
        <dbReference type="PROSITE-ProRule" id="PRU00339"/>
    </source>
</evidence>
<dbReference type="PROSITE" id="PS50005">
    <property type="entry name" value="TPR"/>
    <property type="match status" value="1"/>
</dbReference>
<dbReference type="RefSeq" id="WP_070323455.1">
    <property type="nucleotide sequence ID" value="NZ_CP015164.1"/>
</dbReference>
<organism evidence="3 4">
    <name type="scientific">Acetobacter ascendens</name>
    <dbReference type="NCBI Taxonomy" id="481146"/>
    <lineage>
        <taxon>Bacteria</taxon>
        <taxon>Pseudomonadati</taxon>
        <taxon>Pseudomonadota</taxon>
        <taxon>Alphaproteobacteria</taxon>
        <taxon>Acetobacterales</taxon>
        <taxon>Acetobacteraceae</taxon>
        <taxon>Acetobacter</taxon>
    </lineage>
</organism>
<protein>
    <submittedName>
        <fullName evidence="3">Uncharacterized protein</fullName>
    </submittedName>
</protein>
<dbReference type="Gene3D" id="1.25.40.10">
    <property type="entry name" value="Tetratricopeptide repeat domain"/>
    <property type="match status" value="1"/>
</dbReference>
<dbReference type="AlphaFoldDB" id="A0A1D8QWM1"/>
<feature type="signal peptide" evidence="2">
    <location>
        <begin position="1"/>
        <end position="39"/>
    </location>
</feature>
<dbReference type="SMART" id="SM00028">
    <property type="entry name" value="TPR"/>
    <property type="match status" value="2"/>
</dbReference>
<dbReference type="Proteomes" id="UP000175973">
    <property type="component" value="Chromosome"/>
</dbReference>
<dbReference type="InterPro" id="IPR011990">
    <property type="entry name" value="TPR-like_helical_dom_sf"/>
</dbReference>
<dbReference type="SUPFAM" id="SSF48452">
    <property type="entry name" value="TPR-like"/>
    <property type="match status" value="1"/>
</dbReference>
<accession>A0A1D8QWM1</accession>
<name>A0A1D8QWM1_9PROT</name>
<keyword evidence="1" id="KW-0802">TPR repeat</keyword>
<feature type="chain" id="PRO_5009111459" evidence="2">
    <location>
        <begin position="40"/>
        <end position="287"/>
    </location>
</feature>
<proteinExistence type="predicted"/>
<feature type="repeat" description="TPR" evidence="1">
    <location>
        <begin position="200"/>
        <end position="233"/>
    </location>
</feature>
<keyword evidence="2" id="KW-0732">Signal</keyword>
<evidence type="ECO:0000313" key="4">
    <source>
        <dbReference type="Proteomes" id="UP000175973"/>
    </source>
</evidence>
<reference evidence="4" key="1">
    <citation type="submission" date="2016-04" db="EMBL/GenBank/DDBJ databases">
        <authorList>
            <person name="Jeon C.O."/>
            <person name="Cho G.Y."/>
            <person name="Jeong H.I."/>
            <person name="Kim K.H."/>
        </authorList>
    </citation>
    <scope>NUCLEOTIDE SEQUENCE [LARGE SCALE GENOMIC DNA]</scope>
    <source>
        <strain evidence="4">LMG 1590</strain>
    </source>
</reference>
<dbReference type="InterPro" id="IPR019734">
    <property type="entry name" value="TPR_rpt"/>
</dbReference>